<dbReference type="AlphaFoldDB" id="A0A2B7XLU1"/>
<dbReference type="PANTHER" id="PTHR15907">
    <property type="entry name" value="DUF614 FAMILY PROTEIN-RELATED"/>
    <property type="match status" value="1"/>
</dbReference>
<dbReference type="Pfam" id="PF04749">
    <property type="entry name" value="PLAC8"/>
    <property type="match status" value="1"/>
</dbReference>
<comment type="caution">
    <text evidence="1">The sequence shown here is derived from an EMBL/GenBank/DDBJ whole genome shotgun (WGS) entry which is preliminary data.</text>
</comment>
<organism evidence="1 2">
    <name type="scientific">Polytolypa hystricis (strain UAMH7299)</name>
    <dbReference type="NCBI Taxonomy" id="1447883"/>
    <lineage>
        <taxon>Eukaryota</taxon>
        <taxon>Fungi</taxon>
        <taxon>Dikarya</taxon>
        <taxon>Ascomycota</taxon>
        <taxon>Pezizomycotina</taxon>
        <taxon>Eurotiomycetes</taxon>
        <taxon>Eurotiomycetidae</taxon>
        <taxon>Onygenales</taxon>
        <taxon>Onygenales incertae sedis</taxon>
        <taxon>Polytolypa</taxon>
    </lineage>
</organism>
<keyword evidence="2" id="KW-1185">Reference proteome</keyword>
<gene>
    <name evidence="1" type="ORF">AJ80_07627</name>
</gene>
<name>A0A2B7XLU1_POLH7</name>
<dbReference type="STRING" id="1447883.A0A2B7XLU1"/>
<dbReference type="Proteomes" id="UP000224634">
    <property type="component" value="Unassembled WGS sequence"/>
</dbReference>
<dbReference type="EMBL" id="PDNA01000150">
    <property type="protein sequence ID" value="PGH09915.1"/>
    <property type="molecule type" value="Genomic_DNA"/>
</dbReference>
<accession>A0A2B7XLU1</accession>
<protein>
    <submittedName>
        <fullName evidence="1">Uncharacterized protein</fullName>
    </submittedName>
</protein>
<dbReference type="NCBIfam" id="TIGR01571">
    <property type="entry name" value="A_thal_Cys_rich"/>
    <property type="match status" value="1"/>
</dbReference>
<evidence type="ECO:0000313" key="2">
    <source>
        <dbReference type="Proteomes" id="UP000224634"/>
    </source>
</evidence>
<reference evidence="1 2" key="1">
    <citation type="submission" date="2017-10" db="EMBL/GenBank/DDBJ databases">
        <title>Comparative genomics in systemic dimorphic fungi from Ajellomycetaceae.</title>
        <authorList>
            <person name="Munoz J.F."/>
            <person name="Mcewen J.G."/>
            <person name="Clay O.K."/>
            <person name="Cuomo C.A."/>
        </authorList>
    </citation>
    <scope>NUCLEOTIDE SEQUENCE [LARGE SCALE GENOMIC DNA]</scope>
    <source>
        <strain evidence="1 2">UAMH7299</strain>
    </source>
</reference>
<proteinExistence type="predicted"/>
<dbReference type="OrthoDB" id="1045822at2759"/>
<dbReference type="InterPro" id="IPR006461">
    <property type="entry name" value="PLAC_motif_containing"/>
</dbReference>
<sequence>MAEKASAPAVAGGKSWTHSFWDCFSPIDTCLCGTFLPCFLYGRTHARLTDPNLEKHSDVNGSCCGFCLLAYCGCAGILQAIQRGKIRDAHGIEGNGCMDFVSSCCCPCCSVIQSEKEVVARQQVAASGGYQPTQGMAYQQ</sequence>
<evidence type="ECO:0000313" key="1">
    <source>
        <dbReference type="EMBL" id="PGH09915.1"/>
    </source>
</evidence>